<dbReference type="Proteomes" id="UP000235145">
    <property type="component" value="Unassembled WGS sequence"/>
</dbReference>
<accession>A0A9R1WZT1</accession>
<evidence type="ECO:0000256" key="1">
    <source>
        <dbReference type="ARBA" id="ARBA00022737"/>
    </source>
</evidence>
<sequence>MESNSFCFLPTKGRCHCSKIQKKEHNSKFAIRKPKEGVCLFCKRLKNGHFHVLLRYLTLNLMLPPLIRLASCRNLVRNSMTLRFKFVSSLAQLSSYDVSDSSSDENNTSLVCRPLDKLDKFEVIETLHKLNREPNIGLSFITQLKEFGFKHDVVSYMAIVRFLCHWGMDIRLYSLFMDVIDNNNGELLSFEISDLCDALIEEIEMEGLEKLIKAIDVLVKVYASVGRFEDAIDTLYKIKRGRLVLSTRTCNYLMNQLIEWDKLDMVESVYRQLKMKGLVPNVYTYGILIKGLCRKGCLEEANDVFRQMGEAGVEPNAFTFGTYIDGLCSKGKTDHAFQKLKSFRDSNLPVNLFAYTSVIRGFIKESKLEDVENVLLDMLHTEVFPDADCYCVLIQGYCQKGDILRALDLYEEMESRGIKTNCVIVSSIMQCLCGLGKLVESVAWFFDIMKSGVFLDEISYNIAIDALCKLKKMDEAMKLFDDMKGKNMKPDVVHYTTLIKGYYLNEEPWNAYEIFGEMKSNGLKPDFITFDVLASGLSRFGSFEDTIDLLHDMQTQGLEPSSITHNVIIEGLCKGEKTKEAEVYFNTLHPKNLDNYAAMMNGYCEANNTTDAFEILFSERRLFAKRASCLKLLSCLCAEGETKKAMKLYKEFEASDNGPCKTMYSEIIYLLCRVEDMRTARVIFDKMIQKGFTPDVVTYTMMLYGYCRVKWLNEAHNLFLDMKNRGIKPDIYTYTVLLHGARTKEDVKDLTDELKENGLSFDVNCYTVVINKHCQLNNLHEAVLLFKEMKDKGVEPNTVTYTVFARGLCHQGYRNHAVALVDEMISKGIQLNKSTIRALEVVIKKVETFDRHVCEEVYIVLKGSGKLEEFNICSSCTFYILKPHQICENLGVQNINILSKTIHIIKAVYHQDYPDVSFGNICH</sequence>
<feature type="repeat" description="PPR" evidence="2">
    <location>
        <begin position="386"/>
        <end position="420"/>
    </location>
</feature>
<name>A0A9R1WZT1_LACSA</name>
<dbReference type="Gene3D" id="1.25.40.10">
    <property type="entry name" value="Tetratricopeptide repeat domain"/>
    <property type="match status" value="6"/>
</dbReference>
<feature type="repeat" description="PPR" evidence="2">
    <location>
        <begin position="491"/>
        <end position="525"/>
    </location>
</feature>
<dbReference type="PANTHER" id="PTHR47942">
    <property type="entry name" value="TETRATRICOPEPTIDE REPEAT (TPR)-LIKE SUPERFAMILY PROTEIN-RELATED"/>
    <property type="match status" value="1"/>
</dbReference>
<keyword evidence="1" id="KW-0677">Repeat</keyword>
<comment type="caution">
    <text evidence="3">The sequence shown here is derived from an EMBL/GenBank/DDBJ whole genome shotgun (WGS) entry which is preliminary data.</text>
</comment>
<feature type="repeat" description="PPR" evidence="2">
    <location>
        <begin position="281"/>
        <end position="315"/>
    </location>
</feature>
<keyword evidence="4" id="KW-1185">Reference proteome</keyword>
<evidence type="ECO:0000256" key="2">
    <source>
        <dbReference type="PROSITE-ProRule" id="PRU00708"/>
    </source>
</evidence>
<dbReference type="InterPro" id="IPR002885">
    <property type="entry name" value="PPR_rpt"/>
</dbReference>
<feature type="repeat" description="PPR" evidence="2">
    <location>
        <begin position="456"/>
        <end position="490"/>
    </location>
</feature>
<feature type="repeat" description="PPR" evidence="2">
    <location>
        <begin position="316"/>
        <end position="350"/>
    </location>
</feature>
<dbReference type="Pfam" id="PF13041">
    <property type="entry name" value="PPR_2"/>
    <property type="match status" value="4"/>
</dbReference>
<feature type="repeat" description="PPR" evidence="2">
    <location>
        <begin position="351"/>
        <end position="385"/>
    </location>
</feature>
<dbReference type="NCBIfam" id="TIGR00756">
    <property type="entry name" value="PPR"/>
    <property type="match status" value="11"/>
</dbReference>
<protein>
    <recommendedName>
        <fullName evidence="5">Pentacotripeptide-repeat region of PRORP domain-containing protein</fullName>
    </recommendedName>
</protein>
<feature type="repeat" description="PPR" evidence="2">
    <location>
        <begin position="246"/>
        <end position="280"/>
    </location>
</feature>
<feature type="repeat" description="PPR" evidence="2">
    <location>
        <begin position="695"/>
        <end position="729"/>
    </location>
</feature>
<evidence type="ECO:0008006" key="5">
    <source>
        <dbReference type="Google" id="ProtNLM"/>
    </source>
</evidence>
<dbReference type="InterPro" id="IPR011990">
    <property type="entry name" value="TPR-like_helical_dom_sf"/>
</dbReference>
<evidence type="ECO:0000313" key="3">
    <source>
        <dbReference type="EMBL" id="KAJ0193851.1"/>
    </source>
</evidence>
<feature type="repeat" description="PPR" evidence="2">
    <location>
        <begin position="526"/>
        <end position="560"/>
    </location>
</feature>
<dbReference type="Pfam" id="PF12854">
    <property type="entry name" value="PPR_1"/>
    <property type="match status" value="2"/>
</dbReference>
<dbReference type="InterPro" id="IPR051222">
    <property type="entry name" value="PPR/CCM1_RNA-binding"/>
</dbReference>
<dbReference type="EMBL" id="NBSK02000008">
    <property type="protein sequence ID" value="KAJ0193851.1"/>
    <property type="molecule type" value="Genomic_DNA"/>
</dbReference>
<dbReference type="PANTHER" id="PTHR47942:SF16">
    <property type="entry name" value="PENTATRICOPEPTIDE REPEAT DOMAIN CONTAINING PROTEIN-RELATED"/>
    <property type="match status" value="1"/>
</dbReference>
<proteinExistence type="predicted"/>
<gene>
    <name evidence="3" type="ORF">LSAT_V11C800402380</name>
</gene>
<evidence type="ECO:0000313" key="4">
    <source>
        <dbReference type="Proteomes" id="UP000235145"/>
    </source>
</evidence>
<dbReference type="AlphaFoldDB" id="A0A9R1WZT1"/>
<feature type="repeat" description="PPR" evidence="2">
    <location>
        <begin position="762"/>
        <end position="796"/>
    </location>
</feature>
<feature type="repeat" description="PPR" evidence="2">
    <location>
        <begin position="797"/>
        <end position="831"/>
    </location>
</feature>
<dbReference type="Pfam" id="PF01535">
    <property type="entry name" value="PPR"/>
    <property type="match status" value="6"/>
</dbReference>
<organism evidence="3 4">
    <name type="scientific">Lactuca sativa</name>
    <name type="common">Garden lettuce</name>
    <dbReference type="NCBI Taxonomy" id="4236"/>
    <lineage>
        <taxon>Eukaryota</taxon>
        <taxon>Viridiplantae</taxon>
        <taxon>Streptophyta</taxon>
        <taxon>Embryophyta</taxon>
        <taxon>Tracheophyta</taxon>
        <taxon>Spermatophyta</taxon>
        <taxon>Magnoliopsida</taxon>
        <taxon>eudicotyledons</taxon>
        <taxon>Gunneridae</taxon>
        <taxon>Pentapetalae</taxon>
        <taxon>asterids</taxon>
        <taxon>campanulids</taxon>
        <taxon>Asterales</taxon>
        <taxon>Asteraceae</taxon>
        <taxon>Cichorioideae</taxon>
        <taxon>Cichorieae</taxon>
        <taxon>Lactucinae</taxon>
        <taxon>Lactuca</taxon>
    </lineage>
</organism>
<feature type="repeat" description="PPR" evidence="2">
    <location>
        <begin position="660"/>
        <end position="694"/>
    </location>
</feature>
<reference evidence="3 4" key="1">
    <citation type="journal article" date="2017" name="Nat. Commun.">
        <title>Genome assembly with in vitro proximity ligation data and whole-genome triplication in lettuce.</title>
        <authorList>
            <person name="Reyes-Chin-Wo S."/>
            <person name="Wang Z."/>
            <person name="Yang X."/>
            <person name="Kozik A."/>
            <person name="Arikit S."/>
            <person name="Song C."/>
            <person name="Xia L."/>
            <person name="Froenicke L."/>
            <person name="Lavelle D.O."/>
            <person name="Truco M.J."/>
            <person name="Xia R."/>
            <person name="Zhu S."/>
            <person name="Xu C."/>
            <person name="Xu H."/>
            <person name="Xu X."/>
            <person name="Cox K."/>
            <person name="Korf I."/>
            <person name="Meyers B.C."/>
            <person name="Michelmore R.W."/>
        </authorList>
    </citation>
    <scope>NUCLEOTIDE SEQUENCE [LARGE SCALE GENOMIC DNA]</scope>
    <source>
        <strain evidence="4">cv. Salinas</strain>
        <tissue evidence="3">Seedlings</tissue>
    </source>
</reference>
<dbReference type="PROSITE" id="PS51375">
    <property type="entry name" value="PPR"/>
    <property type="match status" value="12"/>
</dbReference>